<dbReference type="EMBL" id="PCWA01000013">
    <property type="protein sequence ID" value="PIQ89900.1"/>
    <property type="molecule type" value="Genomic_DNA"/>
</dbReference>
<feature type="transmembrane region" description="Helical" evidence="1">
    <location>
        <begin position="55"/>
        <end position="77"/>
    </location>
</feature>
<keyword evidence="1" id="KW-1133">Transmembrane helix</keyword>
<organism evidence="2 3">
    <name type="scientific">Candidatus Ghiorseimicrobium undicola</name>
    <dbReference type="NCBI Taxonomy" id="1974746"/>
    <lineage>
        <taxon>Bacteria</taxon>
        <taxon>Pseudomonadati</taxon>
        <taxon>Candidatus Omnitrophota</taxon>
        <taxon>Candidatus Ghiorseimicrobium</taxon>
    </lineage>
</organism>
<feature type="transmembrane region" description="Helical" evidence="1">
    <location>
        <begin position="7"/>
        <end position="28"/>
    </location>
</feature>
<evidence type="ECO:0000313" key="3">
    <source>
        <dbReference type="Proteomes" id="UP000229641"/>
    </source>
</evidence>
<protein>
    <submittedName>
        <fullName evidence="2">Uncharacterized protein</fullName>
    </submittedName>
</protein>
<reference evidence="2 3" key="1">
    <citation type="submission" date="2017-09" db="EMBL/GenBank/DDBJ databases">
        <title>Depth-based differentiation of microbial function through sediment-hosted aquifers and enrichment of novel symbionts in the deep terrestrial subsurface.</title>
        <authorList>
            <person name="Probst A.J."/>
            <person name="Ladd B."/>
            <person name="Jarett J.K."/>
            <person name="Geller-Mcgrath D.E."/>
            <person name="Sieber C.M."/>
            <person name="Emerson J.B."/>
            <person name="Anantharaman K."/>
            <person name="Thomas B.C."/>
            <person name="Malmstrom R."/>
            <person name="Stieglmeier M."/>
            <person name="Klingl A."/>
            <person name="Woyke T."/>
            <person name="Ryan C.M."/>
            <person name="Banfield J.F."/>
        </authorList>
    </citation>
    <scope>NUCLEOTIDE SEQUENCE [LARGE SCALE GENOMIC DNA]</scope>
    <source>
        <strain evidence="2">CG11_big_fil_rev_8_21_14_0_20_42_13</strain>
    </source>
</reference>
<accession>A0A2H0LZN9</accession>
<sequence length="102" mass="10922">MKRYKSIILIVLWAVSGVAVSYSFLYAAPEVGPYVETLKSGASGMTLWELIKTGGIVMIAIALLSVGALASAIYNAIVLKEERLAPKAFAESLIEKLQAGEF</sequence>
<dbReference type="Proteomes" id="UP000229641">
    <property type="component" value="Unassembled WGS sequence"/>
</dbReference>
<feature type="non-terminal residue" evidence="2">
    <location>
        <position position="102"/>
    </location>
</feature>
<dbReference type="AlphaFoldDB" id="A0A2H0LZN9"/>
<proteinExistence type="predicted"/>
<keyword evidence="1" id="KW-0812">Transmembrane</keyword>
<gene>
    <name evidence="2" type="ORF">COV72_00680</name>
</gene>
<name>A0A2H0LZN9_9BACT</name>
<evidence type="ECO:0000313" key="2">
    <source>
        <dbReference type="EMBL" id="PIQ89900.1"/>
    </source>
</evidence>
<comment type="caution">
    <text evidence="2">The sequence shown here is derived from an EMBL/GenBank/DDBJ whole genome shotgun (WGS) entry which is preliminary data.</text>
</comment>
<keyword evidence="1" id="KW-0472">Membrane</keyword>
<evidence type="ECO:0000256" key="1">
    <source>
        <dbReference type="SAM" id="Phobius"/>
    </source>
</evidence>